<accession>A0A9N9JCM8</accession>
<dbReference type="Proteomes" id="UP000789508">
    <property type="component" value="Unassembled WGS sequence"/>
</dbReference>
<dbReference type="EMBL" id="CAJVPS010055215">
    <property type="protein sequence ID" value="CAG8775233.1"/>
    <property type="molecule type" value="Genomic_DNA"/>
</dbReference>
<organism evidence="1 2">
    <name type="scientific">Ambispora leptoticha</name>
    <dbReference type="NCBI Taxonomy" id="144679"/>
    <lineage>
        <taxon>Eukaryota</taxon>
        <taxon>Fungi</taxon>
        <taxon>Fungi incertae sedis</taxon>
        <taxon>Mucoromycota</taxon>
        <taxon>Glomeromycotina</taxon>
        <taxon>Glomeromycetes</taxon>
        <taxon>Archaeosporales</taxon>
        <taxon>Ambisporaceae</taxon>
        <taxon>Ambispora</taxon>
    </lineage>
</organism>
<dbReference type="OrthoDB" id="2424604at2759"/>
<evidence type="ECO:0000313" key="2">
    <source>
        <dbReference type="Proteomes" id="UP000789508"/>
    </source>
</evidence>
<sequence length="85" mass="9743">FNLETGNDINEAAKNLAGTTIANIEPDCDDNISENKRPKINIKTIKGISKLFFWNWPVEGRHSRYIRARPLPHIGEWNNFTSAYV</sequence>
<evidence type="ECO:0000313" key="1">
    <source>
        <dbReference type="EMBL" id="CAG8775233.1"/>
    </source>
</evidence>
<dbReference type="AlphaFoldDB" id="A0A9N9JCM8"/>
<feature type="non-terminal residue" evidence="1">
    <location>
        <position position="1"/>
    </location>
</feature>
<name>A0A9N9JCM8_9GLOM</name>
<comment type="caution">
    <text evidence="1">The sequence shown here is derived from an EMBL/GenBank/DDBJ whole genome shotgun (WGS) entry which is preliminary data.</text>
</comment>
<reference evidence="1" key="1">
    <citation type="submission" date="2021-06" db="EMBL/GenBank/DDBJ databases">
        <authorList>
            <person name="Kallberg Y."/>
            <person name="Tangrot J."/>
            <person name="Rosling A."/>
        </authorList>
    </citation>
    <scope>NUCLEOTIDE SEQUENCE</scope>
    <source>
        <strain evidence="1">FL130A</strain>
    </source>
</reference>
<protein>
    <submittedName>
        <fullName evidence="1">13562_t:CDS:1</fullName>
    </submittedName>
</protein>
<feature type="non-terminal residue" evidence="1">
    <location>
        <position position="85"/>
    </location>
</feature>
<gene>
    <name evidence="1" type="ORF">ALEPTO_LOCUS14362</name>
</gene>
<proteinExistence type="predicted"/>
<keyword evidence="2" id="KW-1185">Reference proteome</keyword>